<reference evidence="2" key="1">
    <citation type="journal article" date="2013" name="Genome Announc.">
        <title>Draft Genome Sequence of D-Branched-Chain Amino Acid Producer Lactobacillus otakiensis JCM 15040T, Isolated from a Traditional Japanese Pickle.</title>
        <authorList>
            <person name="Doi K."/>
            <person name="Mori K."/>
            <person name="Mutaguchi Y."/>
            <person name="Tashiro K."/>
            <person name="Fujino Y."/>
            <person name="Ohmori T."/>
            <person name="Kuhara S."/>
            <person name="Ohshima T."/>
        </authorList>
    </citation>
    <scope>NUCLEOTIDE SEQUENCE [LARGE SCALE GENOMIC DNA]</scope>
    <source>
        <strain evidence="2">JCM 15040</strain>
    </source>
</reference>
<evidence type="ECO:0000313" key="1">
    <source>
        <dbReference type="EMBL" id="GAD15467.1"/>
    </source>
</evidence>
<name>S4NE72_9LACO</name>
<dbReference type="Proteomes" id="UP000016361">
    <property type="component" value="Unassembled WGS sequence"/>
</dbReference>
<keyword evidence="2" id="KW-1185">Reference proteome</keyword>
<proteinExistence type="predicted"/>
<dbReference type="EMBL" id="BASH01000001">
    <property type="protein sequence ID" value="GAD15467.1"/>
    <property type="molecule type" value="Genomic_DNA"/>
</dbReference>
<dbReference type="AlphaFoldDB" id="S4NE72"/>
<organism evidence="1 2">
    <name type="scientific">Lentilactobacillus otakiensis DSM 19908 = JCM 15040</name>
    <dbReference type="NCBI Taxonomy" id="1423780"/>
    <lineage>
        <taxon>Bacteria</taxon>
        <taxon>Bacillati</taxon>
        <taxon>Bacillota</taxon>
        <taxon>Bacilli</taxon>
        <taxon>Lactobacillales</taxon>
        <taxon>Lactobacillaceae</taxon>
        <taxon>Lentilactobacillus</taxon>
    </lineage>
</organism>
<comment type="caution">
    <text evidence="1">The sequence shown here is derived from an EMBL/GenBank/DDBJ whole genome shotgun (WGS) entry which is preliminary data.</text>
</comment>
<accession>S4NE72</accession>
<evidence type="ECO:0000313" key="2">
    <source>
        <dbReference type="Proteomes" id="UP000016361"/>
    </source>
</evidence>
<sequence length="38" mass="4511">MGKSVENVRDFLNIALDEIAKILYYYIRWFDSNTLLEG</sequence>
<protein>
    <submittedName>
        <fullName evidence="1">Uncharacterized protein</fullName>
    </submittedName>
</protein>
<gene>
    <name evidence="1" type="ORF">LOT_0005</name>
</gene>